<dbReference type="EMBL" id="CATQJA010001690">
    <property type="protein sequence ID" value="CAJ0568248.1"/>
    <property type="molecule type" value="Genomic_DNA"/>
</dbReference>
<proteinExistence type="inferred from homology"/>
<protein>
    <recommendedName>
        <fullName evidence="5">SH3 domain-binding glutamic acid-rich-like protein</fullName>
    </recommendedName>
</protein>
<evidence type="ECO:0000256" key="1">
    <source>
        <dbReference type="ARBA" id="ARBA00007764"/>
    </source>
</evidence>
<feature type="compositionally biased region" description="Acidic residues" evidence="2">
    <location>
        <begin position="134"/>
        <end position="181"/>
    </location>
</feature>
<evidence type="ECO:0000313" key="3">
    <source>
        <dbReference type="EMBL" id="CAJ0568248.1"/>
    </source>
</evidence>
<dbReference type="GO" id="GO:0005737">
    <property type="term" value="C:cytoplasm"/>
    <property type="evidence" value="ECO:0007669"/>
    <property type="project" value="TreeGrafter"/>
</dbReference>
<name>A0AA36CGU8_9BILA</name>
<evidence type="ECO:0008006" key="5">
    <source>
        <dbReference type="Google" id="ProtNLM"/>
    </source>
</evidence>
<evidence type="ECO:0000256" key="2">
    <source>
        <dbReference type="SAM" id="MobiDB-lite"/>
    </source>
</evidence>
<comment type="caution">
    <text evidence="3">The sequence shown here is derived from an EMBL/GenBank/DDBJ whole genome shotgun (WGS) entry which is preliminary data.</text>
</comment>
<dbReference type="InterPro" id="IPR036249">
    <property type="entry name" value="Thioredoxin-like_sf"/>
</dbReference>
<dbReference type="AlphaFoldDB" id="A0AA36CGU8"/>
<keyword evidence="4" id="KW-1185">Reference proteome</keyword>
<evidence type="ECO:0000313" key="4">
    <source>
        <dbReference type="Proteomes" id="UP001177023"/>
    </source>
</evidence>
<feature type="region of interest" description="Disordered" evidence="2">
    <location>
        <begin position="118"/>
        <end position="229"/>
    </location>
</feature>
<dbReference type="InterPro" id="IPR006993">
    <property type="entry name" value="Glut_rich_SH3-bd"/>
</dbReference>
<feature type="compositionally biased region" description="Polar residues" evidence="2">
    <location>
        <begin position="118"/>
        <end position="128"/>
    </location>
</feature>
<dbReference type="SUPFAM" id="SSF52833">
    <property type="entry name" value="Thioredoxin-like"/>
    <property type="match status" value="1"/>
</dbReference>
<feature type="non-terminal residue" evidence="3">
    <location>
        <position position="255"/>
    </location>
</feature>
<gene>
    <name evidence="3" type="ORF">MSPICULIGERA_LOCUS6773</name>
</gene>
<sequence length="255" mass="29316">MVMSALTPADLHLRVYVASITSNPETRKNCQKTVMLLEGLQVPCDLIDITKPEHAKSRALLREKANNERQKVPLPPQFFYDEEYLGNYIDFEEAVELDKIAEFLRLVPDERWTKSLKTVNSSENAWQSSASSSEADEESEDDEDEDEDEDKDEDEEEDEEADEEADEAALEGDEEEDEEEKEPVKAAAPKEEPKKAVPPPVKVEEEVEDESEWEYEDESEWEDEEEEDGRMTLAQVIAMAQKEEKEARLKNLGKR</sequence>
<dbReference type="Proteomes" id="UP001177023">
    <property type="component" value="Unassembled WGS sequence"/>
</dbReference>
<dbReference type="PROSITE" id="PS51354">
    <property type="entry name" value="GLUTAREDOXIN_2"/>
    <property type="match status" value="1"/>
</dbReference>
<dbReference type="PANTHER" id="PTHR12232">
    <property type="entry name" value="SH3 DOMAIN-BINDING GLUTAMIC ACID-RICH-LIKE PROTEIN"/>
    <property type="match status" value="1"/>
</dbReference>
<feature type="compositionally biased region" description="Acidic residues" evidence="2">
    <location>
        <begin position="205"/>
        <end position="228"/>
    </location>
</feature>
<dbReference type="PANTHER" id="PTHR12232:SF15">
    <property type="entry name" value="SH3 DOMAIN-BINDING GLUTAMIC ACID-RICH PROTEIN HOMOLOG"/>
    <property type="match status" value="1"/>
</dbReference>
<feature type="compositionally biased region" description="Basic and acidic residues" evidence="2">
    <location>
        <begin position="182"/>
        <end position="195"/>
    </location>
</feature>
<organism evidence="3 4">
    <name type="scientific">Mesorhabditis spiculigera</name>
    <dbReference type="NCBI Taxonomy" id="96644"/>
    <lineage>
        <taxon>Eukaryota</taxon>
        <taxon>Metazoa</taxon>
        <taxon>Ecdysozoa</taxon>
        <taxon>Nematoda</taxon>
        <taxon>Chromadorea</taxon>
        <taxon>Rhabditida</taxon>
        <taxon>Rhabditina</taxon>
        <taxon>Rhabditomorpha</taxon>
        <taxon>Rhabditoidea</taxon>
        <taxon>Rhabditidae</taxon>
        <taxon>Mesorhabditinae</taxon>
        <taxon>Mesorhabditis</taxon>
    </lineage>
</organism>
<dbReference type="Pfam" id="PF04908">
    <property type="entry name" value="SH3BGR"/>
    <property type="match status" value="1"/>
</dbReference>
<dbReference type="InterPro" id="IPR051033">
    <property type="entry name" value="SH3BGR"/>
</dbReference>
<dbReference type="Gene3D" id="3.40.30.10">
    <property type="entry name" value="Glutaredoxin"/>
    <property type="match status" value="1"/>
</dbReference>
<comment type="similarity">
    <text evidence="1">Belongs to the SH3BGR family.</text>
</comment>
<reference evidence="3" key="1">
    <citation type="submission" date="2023-06" db="EMBL/GenBank/DDBJ databases">
        <authorList>
            <person name="Delattre M."/>
        </authorList>
    </citation>
    <scope>NUCLEOTIDE SEQUENCE</scope>
    <source>
        <strain evidence="3">AF72</strain>
    </source>
</reference>
<accession>A0AA36CGU8</accession>